<protein>
    <submittedName>
        <fullName evidence="2">Uncharacterized protein</fullName>
    </submittedName>
</protein>
<name>A0A914ICN9_GLORO</name>
<evidence type="ECO:0000313" key="2">
    <source>
        <dbReference type="WBParaSite" id="Gr19_v10_g867.t1"/>
    </source>
</evidence>
<organism evidence="1 2">
    <name type="scientific">Globodera rostochiensis</name>
    <name type="common">Golden nematode worm</name>
    <name type="synonym">Heterodera rostochiensis</name>
    <dbReference type="NCBI Taxonomy" id="31243"/>
    <lineage>
        <taxon>Eukaryota</taxon>
        <taxon>Metazoa</taxon>
        <taxon>Ecdysozoa</taxon>
        <taxon>Nematoda</taxon>
        <taxon>Chromadorea</taxon>
        <taxon>Rhabditida</taxon>
        <taxon>Tylenchina</taxon>
        <taxon>Tylenchomorpha</taxon>
        <taxon>Tylenchoidea</taxon>
        <taxon>Heteroderidae</taxon>
        <taxon>Heteroderinae</taxon>
        <taxon>Globodera</taxon>
    </lineage>
</organism>
<accession>A0A914ICN9</accession>
<dbReference type="WBParaSite" id="Gr19_v10_g867.t1">
    <property type="protein sequence ID" value="Gr19_v10_g867.t1"/>
    <property type="gene ID" value="Gr19_v10_g867"/>
</dbReference>
<sequence length="208" mass="21794">MVDSSKDGAREAVHSVKRPCAATVDTAAAIGGKVKKCHCGRVGAICGTGATGVGGGGEWHELVRTSTLYINVTKVMLLVMHAKKLGVGKASSVQGRGKAVFGTLAGPNSAHGIALYLLNGLNDAARQAVHSFKHPCATTVDGAHASGGEVKKCHCGWVGAICGTGATEVVDKRDWHQCVRNITRYVNVTNVMWLVMHTKKLGVVKRQN</sequence>
<reference evidence="2" key="1">
    <citation type="submission" date="2022-11" db="UniProtKB">
        <authorList>
            <consortium name="WormBaseParasite"/>
        </authorList>
    </citation>
    <scope>IDENTIFICATION</scope>
</reference>
<dbReference type="Proteomes" id="UP000887572">
    <property type="component" value="Unplaced"/>
</dbReference>
<keyword evidence="1" id="KW-1185">Reference proteome</keyword>
<dbReference type="AlphaFoldDB" id="A0A914ICN9"/>
<proteinExistence type="predicted"/>
<evidence type="ECO:0000313" key="1">
    <source>
        <dbReference type="Proteomes" id="UP000887572"/>
    </source>
</evidence>